<feature type="compositionally biased region" description="Gly residues" evidence="6">
    <location>
        <begin position="234"/>
        <end position="253"/>
    </location>
</feature>
<evidence type="ECO:0000256" key="5">
    <source>
        <dbReference type="PROSITE-ProRule" id="PRU00169"/>
    </source>
</evidence>
<evidence type="ECO:0000259" key="8">
    <source>
        <dbReference type="PROSITE" id="PS50110"/>
    </source>
</evidence>
<evidence type="ECO:0000256" key="2">
    <source>
        <dbReference type="ARBA" id="ARBA00023015"/>
    </source>
</evidence>
<dbReference type="Proteomes" id="UP000483261">
    <property type="component" value="Unassembled WGS sequence"/>
</dbReference>
<dbReference type="SUPFAM" id="SSF46894">
    <property type="entry name" value="C-terminal effector domain of the bipartite response regulators"/>
    <property type="match status" value="1"/>
</dbReference>
<evidence type="ECO:0000256" key="6">
    <source>
        <dbReference type="SAM" id="MobiDB-lite"/>
    </source>
</evidence>
<keyword evidence="1 5" id="KW-0597">Phosphoprotein</keyword>
<dbReference type="PROSITE" id="PS50110">
    <property type="entry name" value="RESPONSE_REGULATORY"/>
    <property type="match status" value="1"/>
</dbReference>
<comment type="caution">
    <text evidence="9">The sequence shown here is derived from an EMBL/GenBank/DDBJ whole genome shotgun (WGS) entry which is preliminary data.</text>
</comment>
<keyword evidence="3" id="KW-0238">DNA-binding</keyword>
<proteinExistence type="predicted"/>
<dbReference type="PANTHER" id="PTHR43214:SF24">
    <property type="entry name" value="TRANSCRIPTIONAL REGULATORY PROTEIN NARL-RELATED"/>
    <property type="match status" value="1"/>
</dbReference>
<gene>
    <name evidence="9" type="ORF">G5C66_08685</name>
</gene>
<dbReference type="InterPro" id="IPR039420">
    <property type="entry name" value="WalR-like"/>
</dbReference>
<feature type="modified residue" description="4-aspartylphosphate" evidence="5">
    <location>
        <position position="54"/>
    </location>
</feature>
<evidence type="ECO:0000256" key="1">
    <source>
        <dbReference type="ARBA" id="ARBA00022553"/>
    </source>
</evidence>
<feature type="region of interest" description="Disordered" evidence="6">
    <location>
        <begin position="210"/>
        <end position="273"/>
    </location>
</feature>
<dbReference type="Pfam" id="PF00072">
    <property type="entry name" value="Response_reg"/>
    <property type="match status" value="1"/>
</dbReference>
<dbReference type="AlphaFoldDB" id="A0A6M1QYP4"/>
<dbReference type="Gene3D" id="3.40.50.2300">
    <property type="match status" value="1"/>
</dbReference>
<dbReference type="GO" id="GO:0006355">
    <property type="term" value="P:regulation of DNA-templated transcription"/>
    <property type="evidence" value="ECO:0007669"/>
    <property type="project" value="InterPro"/>
</dbReference>
<dbReference type="CDD" id="cd17535">
    <property type="entry name" value="REC_NarL-like"/>
    <property type="match status" value="1"/>
</dbReference>
<evidence type="ECO:0000313" key="9">
    <source>
        <dbReference type="EMBL" id="NGN92810.1"/>
    </source>
</evidence>
<dbReference type="SMART" id="SM00448">
    <property type="entry name" value="REC"/>
    <property type="match status" value="1"/>
</dbReference>
<dbReference type="InterPro" id="IPR016032">
    <property type="entry name" value="Sig_transdc_resp-reg_C-effctor"/>
</dbReference>
<dbReference type="PRINTS" id="PR00038">
    <property type="entry name" value="HTHLUXR"/>
</dbReference>
<dbReference type="InterPro" id="IPR000792">
    <property type="entry name" value="Tscrpt_reg_LuxR_C"/>
</dbReference>
<keyword evidence="2" id="KW-0805">Transcription regulation</keyword>
<feature type="domain" description="Response regulatory" evidence="8">
    <location>
        <begin position="3"/>
        <end position="119"/>
    </location>
</feature>
<dbReference type="RefSeq" id="WP_165110564.1">
    <property type="nucleotide sequence ID" value="NZ_JAALAA010000006.1"/>
</dbReference>
<dbReference type="GO" id="GO:0003677">
    <property type="term" value="F:DNA binding"/>
    <property type="evidence" value="ECO:0007669"/>
    <property type="project" value="UniProtKB-KW"/>
</dbReference>
<evidence type="ECO:0000256" key="4">
    <source>
        <dbReference type="ARBA" id="ARBA00023163"/>
    </source>
</evidence>
<keyword evidence="4" id="KW-0804">Transcription</keyword>
<dbReference type="Pfam" id="PF00196">
    <property type="entry name" value="GerE"/>
    <property type="match status" value="1"/>
</dbReference>
<dbReference type="GO" id="GO:0000160">
    <property type="term" value="P:phosphorelay signal transduction system"/>
    <property type="evidence" value="ECO:0007669"/>
    <property type="project" value="InterPro"/>
</dbReference>
<accession>A0A6M1QYP4</accession>
<dbReference type="PANTHER" id="PTHR43214">
    <property type="entry name" value="TWO-COMPONENT RESPONSE REGULATOR"/>
    <property type="match status" value="1"/>
</dbReference>
<feature type="domain" description="HTH luxR-type" evidence="7">
    <location>
        <begin position="143"/>
        <end position="208"/>
    </location>
</feature>
<dbReference type="SUPFAM" id="SSF52172">
    <property type="entry name" value="CheY-like"/>
    <property type="match status" value="1"/>
</dbReference>
<keyword evidence="10" id="KW-1185">Reference proteome</keyword>
<evidence type="ECO:0000259" key="7">
    <source>
        <dbReference type="PROSITE" id="PS50043"/>
    </source>
</evidence>
<dbReference type="InterPro" id="IPR011006">
    <property type="entry name" value="CheY-like_superfamily"/>
</dbReference>
<evidence type="ECO:0000256" key="3">
    <source>
        <dbReference type="ARBA" id="ARBA00023125"/>
    </source>
</evidence>
<dbReference type="InterPro" id="IPR058245">
    <property type="entry name" value="NreC/VraR/RcsB-like_REC"/>
</dbReference>
<dbReference type="EMBL" id="JAALAA010000006">
    <property type="protein sequence ID" value="NGN92810.1"/>
    <property type="molecule type" value="Genomic_DNA"/>
</dbReference>
<dbReference type="CDD" id="cd06170">
    <property type="entry name" value="LuxR_C_like"/>
    <property type="match status" value="1"/>
</dbReference>
<name>A0A6M1QYP4_9ACTN</name>
<sequence length="273" mass="28583">MISVLLADGHDVVRVGVRTVLQRESDIEIVGEARTAAEARPLIATLRPDVLILDAHLPDSSGVALCREALAMKSDIRCMILATDAEDEVMSQAIMAGAAGYVLKQIEASSLVSGVRLVASGHTLFDPEAAAKVVHNVEERRRMHEVVAELTPQQRRILVLLAEGISNRQIADRLVLAEKTVKNHITGLLAKLGVSHRTQAALMASQLLEDGVVPRPAPPGDDARQARGTTKGAGSNGGSNGGPNGGSNGGSNGGPVPPLPRGQAPSRTPGRSR</sequence>
<dbReference type="SMART" id="SM00421">
    <property type="entry name" value="HTH_LUXR"/>
    <property type="match status" value="1"/>
</dbReference>
<evidence type="ECO:0000313" key="10">
    <source>
        <dbReference type="Proteomes" id="UP000483261"/>
    </source>
</evidence>
<reference evidence="9 10" key="1">
    <citation type="submission" date="2020-02" db="EMBL/GenBank/DDBJ databases">
        <title>Whole-genome analyses of novel actinobacteria.</title>
        <authorList>
            <person name="Sahin N."/>
        </authorList>
    </citation>
    <scope>NUCLEOTIDE SEQUENCE [LARGE SCALE GENOMIC DNA]</scope>
    <source>
        <strain evidence="9 10">KC13</strain>
    </source>
</reference>
<protein>
    <submittedName>
        <fullName evidence="9">Response regulator transcription factor</fullName>
    </submittedName>
</protein>
<dbReference type="InterPro" id="IPR001789">
    <property type="entry name" value="Sig_transdc_resp-reg_receiver"/>
</dbReference>
<dbReference type="PROSITE" id="PS50043">
    <property type="entry name" value="HTH_LUXR_2"/>
    <property type="match status" value="1"/>
</dbReference>
<organism evidence="9 10">
    <name type="scientific">Nocardioides turkmenicus</name>
    <dbReference type="NCBI Taxonomy" id="2711220"/>
    <lineage>
        <taxon>Bacteria</taxon>
        <taxon>Bacillati</taxon>
        <taxon>Actinomycetota</taxon>
        <taxon>Actinomycetes</taxon>
        <taxon>Propionibacteriales</taxon>
        <taxon>Nocardioidaceae</taxon>
        <taxon>Nocardioides</taxon>
    </lineage>
</organism>